<evidence type="ECO:0000313" key="2">
    <source>
        <dbReference type="Proteomes" id="UP000478052"/>
    </source>
</evidence>
<gene>
    <name evidence="1" type="ORF">FWK35_00016087</name>
</gene>
<proteinExistence type="predicted"/>
<protein>
    <submittedName>
        <fullName evidence="1">Uncharacterized protein</fullName>
    </submittedName>
</protein>
<comment type="caution">
    <text evidence="1">The sequence shown here is derived from an EMBL/GenBank/DDBJ whole genome shotgun (WGS) entry which is preliminary data.</text>
</comment>
<accession>A0A6G0YTY4</accession>
<dbReference type="AlphaFoldDB" id="A0A6G0YTY4"/>
<reference evidence="1 2" key="1">
    <citation type="submission" date="2019-08" db="EMBL/GenBank/DDBJ databases">
        <title>Whole genome of Aphis craccivora.</title>
        <authorList>
            <person name="Voronova N.V."/>
            <person name="Shulinski R.S."/>
            <person name="Bandarenka Y.V."/>
            <person name="Zhorov D.G."/>
            <person name="Warner D."/>
        </authorList>
    </citation>
    <scope>NUCLEOTIDE SEQUENCE [LARGE SCALE GENOMIC DNA]</scope>
    <source>
        <strain evidence="1">180601</strain>
        <tissue evidence="1">Whole Body</tissue>
    </source>
</reference>
<organism evidence="1 2">
    <name type="scientific">Aphis craccivora</name>
    <name type="common">Cowpea aphid</name>
    <dbReference type="NCBI Taxonomy" id="307492"/>
    <lineage>
        <taxon>Eukaryota</taxon>
        <taxon>Metazoa</taxon>
        <taxon>Ecdysozoa</taxon>
        <taxon>Arthropoda</taxon>
        <taxon>Hexapoda</taxon>
        <taxon>Insecta</taxon>
        <taxon>Pterygota</taxon>
        <taxon>Neoptera</taxon>
        <taxon>Paraneoptera</taxon>
        <taxon>Hemiptera</taxon>
        <taxon>Sternorrhyncha</taxon>
        <taxon>Aphidomorpha</taxon>
        <taxon>Aphidoidea</taxon>
        <taxon>Aphididae</taxon>
        <taxon>Aphidini</taxon>
        <taxon>Aphis</taxon>
        <taxon>Aphis</taxon>
    </lineage>
</organism>
<evidence type="ECO:0000313" key="1">
    <source>
        <dbReference type="EMBL" id="KAF0761371.1"/>
    </source>
</evidence>
<keyword evidence="2" id="KW-1185">Reference proteome</keyword>
<sequence>MIDSNLLEILVNAGISKCQSELIQETFSAAKLKNAKNRKYNENWMLLSLIFQIRDQVYTAAKVVFGFDPDFFKLLIKNFAKKSDSQEVGILSFDKIIYVNTRALTYYTGLDDFENEINHNTASSEKSNHGADLAKLLLEISTNEEDFKNYFEKPFNSSRKIFKKQLKIHPSKPFTKWDHLSVLVNMLFSYLAAGIQFYKNKNYLEYLKELKKILETEIFREYTSHRTRKPNPILTIF</sequence>
<name>A0A6G0YTY4_APHCR</name>
<dbReference type="EMBL" id="VUJU01002416">
    <property type="protein sequence ID" value="KAF0761371.1"/>
    <property type="molecule type" value="Genomic_DNA"/>
</dbReference>
<dbReference type="Proteomes" id="UP000478052">
    <property type="component" value="Unassembled WGS sequence"/>
</dbReference>